<gene>
    <name evidence="11" type="ORF">NTEN_LOCUS7187</name>
</gene>
<dbReference type="Gene3D" id="2.60.120.1190">
    <property type="match status" value="1"/>
</dbReference>
<evidence type="ECO:0000256" key="2">
    <source>
        <dbReference type="ARBA" id="ARBA00022692"/>
    </source>
</evidence>
<keyword evidence="3" id="KW-0732">Signal</keyword>
<organism evidence="11 12">
    <name type="scientific">Nesidiocoris tenuis</name>
    <dbReference type="NCBI Taxonomy" id="355587"/>
    <lineage>
        <taxon>Eukaryota</taxon>
        <taxon>Metazoa</taxon>
        <taxon>Ecdysozoa</taxon>
        <taxon>Arthropoda</taxon>
        <taxon>Hexapoda</taxon>
        <taxon>Insecta</taxon>
        <taxon>Pterygota</taxon>
        <taxon>Neoptera</taxon>
        <taxon>Paraneoptera</taxon>
        <taxon>Hemiptera</taxon>
        <taxon>Heteroptera</taxon>
        <taxon>Panheteroptera</taxon>
        <taxon>Cimicomorpha</taxon>
        <taxon>Miridae</taxon>
        <taxon>Dicyphina</taxon>
        <taxon>Nesidiocoris</taxon>
    </lineage>
</organism>
<reference evidence="11 12" key="1">
    <citation type="submission" date="2020-02" db="EMBL/GenBank/DDBJ databases">
        <authorList>
            <person name="Ferguson B K."/>
        </authorList>
    </citation>
    <scope>NUCLEOTIDE SEQUENCE [LARGE SCALE GENOMIC DNA]</scope>
</reference>
<dbReference type="Gene3D" id="1.10.510.10">
    <property type="entry name" value="Transferase(Phosphotransferase) domain 1"/>
    <property type="match status" value="1"/>
</dbReference>
<keyword evidence="4 8" id="KW-1133">Transmembrane helix</keyword>
<dbReference type="AlphaFoldDB" id="A0A6H5GEL8"/>
<evidence type="ECO:0000256" key="4">
    <source>
        <dbReference type="ARBA" id="ARBA00022989"/>
    </source>
</evidence>
<accession>A0A6H5GEL8</accession>
<dbReference type="EMBL" id="CADCXU010010632">
    <property type="protein sequence ID" value="CAB0001400.1"/>
    <property type="molecule type" value="Genomic_DNA"/>
</dbReference>
<dbReference type="Pfam" id="PF21114">
    <property type="entry name" value="DDR1-2_DS-like"/>
    <property type="match status" value="1"/>
</dbReference>
<keyword evidence="5 8" id="KW-0472">Membrane</keyword>
<comment type="subcellular location">
    <subcellularLocation>
        <location evidence="1">Membrane</location>
        <topology evidence="1">Single-pass type I membrane protein</topology>
    </subcellularLocation>
</comment>
<feature type="non-terminal residue" evidence="11">
    <location>
        <position position="232"/>
    </location>
</feature>
<dbReference type="InterPro" id="IPR001245">
    <property type="entry name" value="Ser-Thr/Tyr_kinase_cat_dom"/>
</dbReference>
<dbReference type="OrthoDB" id="6625728at2759"/>
<proteinExistence type="predicted"/>
<evidence type="ECO:0000259" key="9">
    <source>
        <dbReference type="Pfam" id="PF07714"/>
    </source>
</evidence>
<evidence type="ECO:0000256" key="7">
    <source>
        <dbReference type="ARBA" id="ARBA00023180"/>
    </source>
</evidence>
<dbReference type="InterPro" id="IPR048525">
    <property type="entry name" value="DDR1-2_DS-like"/>
</dbReference>
<dbReference type="Pfam" id="PF07714">
    <property type="entry name" value="PK_Tyr_Ser-Thr"/>
    <property type="match status" value="1"/>
</dbReference>
<feature type="transmembrane region" description="Helical" evidence="8">
    <location>
        <begin position="75"/>
        <end position="97"/>
    </location>
</feature>
<keyword evidence="7" id="KW-0325">Glycoprotein</keyword>
<dbReference type="GO" id="GO:0004672">
    <property type="term" value="F:protein kinase activity"/>
    <property type="evidence" value="ECO:0007669"/>
    <property type="project" value="InterPro"/>
</dbReference>
<dbReference type="GO" id="GO:0016020">
    <property type="term" value="C:membrane"/>
    <property type="evidence" value="ECO:0007669"/>
    <property type="project" value="UniProtKB-SubCell"/>
</dbReference>
<sequence>MFSVGGSVYSGRGVTYTYMPDKVLEHARNVTIHLHHHIAKYVKIQLHFADRWIMISEVTFESVAAPTEENGYVEVVIGVLTAVMLLLLGVFVIILVLSRRQKLQGSPTTILRNPFGVTINMKELLSRPGILSEDRGHRNLQSRLSRALQRDWWTTSSTNKMASLGEHSAVLRKRDSILNLPQDRHTCSSSVWSFAVTLWEILTHCRDVPFTNLTNDQVVHNAELMYYGEELE</sequence>
<keyword evidence="2 8" id="KW-0812">Transmembrane</keyword>
<evidence type="ECO:0000313" key="11">
    <source>
        <dbReference type="EMBL" id="CAB0001400.1"/>
    </source>
</evidence>
<evidence type="ECO:0000256" key="3">
    <source>
        <dbReference type="ARBA" id="ARBA00022729"/>
    </source>
</evidence>
<protein>
    <submittedName>
        <fullName evidence="11">Uncharacterized protein</fullName>
    </submittedName>
</protein>
<name>A0A6H5GEL8_9HEMI</name>
<feature type="domain" description="Discoidin" evidence="10">
    <location>
        <begin position="1"/>
        <end position="62"/>
    </location>
</feature>
<feature type="domain" description="Serine-threonine/tyrosine-protein kinase catalytic" evidence="9">
    <location>
        <begin position="183"/>
        <end position="223"/>
    </location>
</feature>
<evidence type="ECO:0000259" key="10">
    <source>
        <dbReference type="Pfam" id="PF21114"/>
    </source>
</evidence>
<evidence type="ECO:0000313" key="12">
    <source>
        <dbReference type="Proteomes" id="UP000479000"/>
    </source>
</evidence>
<evidence type="ECO:0000256" key="6">
    <source>
        <dbReference type="ARBA" id="ARBA00023157"/>
    </source>
</evidence>
<keyword evidence="12" id="KW-1185">Reference proteome</keyword>
<dbReference type="Proteomes" id="UP000479000">
    <property type="component" value="Unassembled WGS sequence"/>
</dbReference>
<evidence type="ECO:0000256" key="8">
    <source>
        <dbReference type="SAM" id="Phobius"/>
    </source>
</evidence>
<evidence type="ECO:0000256" key="1">
    <source>
        <dbReference type="ARBA" id="ARBA00004479"/>
    </source>
</evidence>
<evidence type="ECO:0000256" key="5">
    <source>
        <dbReference type="ARBA" id="ARBA00023136"/>
    </source>
</evidence>
<keyword evidence="6" id="KW-1015">Disulfide bond</keyword>